<accession>A0A9D1ZAN9</accession>
<dbReference type="PANTHER" id="PTHR43475">
    <property type="entry name" value="METHYLTHIORIBOSE-1-PHOSPHATE ISOMERASE"/>
    <property type="match status" value="1"/>
</dbReference>
<dbReference type="GO" id="GO:0019509">
    <property type="term" value="P:L-methionine salvage from methylthioadenosine"/>
    <property type="evidence" value="ECO:0007669"/>
    <property type="project" value="TreeGrafter"/>
</dbReference>
<dbReference type="InterPro" id="IPR000649">
    <property type="entry name" value="IF-2B-related"/>
</dbReference>
<dbReference type="GO" id="GO:0046523">
    <property type="term" value="F:S-methyl-5-thioribose-1-phosphate isomerase activity"/>
    <property type="evidence" value="ECO:0007669"/>
    <property type="project" value="TreeGrafter"/>
</dbReference>
<protein>
    <recommendedName>
        <fullName evidence="4">Initiation factor 2</fullName>
    </recommendedName>
</protein>
<evidence type="ECO:0008006" key="4">
    <source>
        <dbReference type="Google" id="ProtNLM"/>
    </source>
</evidence>
<dbReference type="EMBL" id="DXCP01000034">
    <property type="protein sequence ID" value="HIY79684.1"/>
    <property type="molecule type" value="Genomic_DNA"/>
</dbReference>
<comment type="similarity">
    <text evidence="1">Belongs to the eIF-2B alpha/beta/delta subunits family.</text>
</comment>
<dbReference type="Pfam" id="PF01008">
    <property type="entry name" value="IF-2B"/>
    <property type="match status" value="1"/>
</dbReference>
<reference evidence="2" key="1">
    <citation type="journal article" date="2021" name="PeerJ">
        <title>Extensive microbial diversity within the chicken gut microbiome revealed by metagenomics and culture.</title>
        <authorList>
            <person name="Gilroy R."/>
            <person name="Ravi A."/>
            <person name="Getino M."/>
            <person name="Pursley I."/>
            <person name="Horton D.L."/>
            <person name="Alikhan N.F."/>
            <person name="Baker D."/>
            <person name="Gharbi K."/>
            <person name="Hall N."/>
            <person name="Watson M."/>
            <person name="Adriaenssens E.M."/>
            <person name="Foster-Nyarko E."/>
            <person name="Jarju S."/>
            <person name="Secka A."/>
            <person name="Antonio M."/>
            <person name="Oren A."/>
            <person name="Chaudhuri R.R."/>
            <person name="La Ragione R."/>
            <person name="Hildebrand F."/>
            <person name="Pallen M.J."/>
        </authorList>
    </citation>
    <scope>NUCLEOTIDE SEQUENCE</scope>
    <source>
        <strain evidence="2">ChiHjej10B9-743</strain>
    </source>
</reference>
<dbReference type="InterPro" id="IPR042529">
    <property type="entry name" value="IF_2B-like_C"/>
</dbReference>
<sequence>MKDKLEIRSMLAEDVTSLFDDIDQSRVLGANAQIRLMQRMMKSVVEHDDADGIESVRSQVRDLVDYYKGTRGQNSRAIYNALGVMTARAFSEDVVDRGVFVEMLLHDIDSFQEENEEDVRRLVSFAVNVCSSFSRVMCFDYSSTVEAFIRALPTNVVVTIPESRALNGGAPFLAGAVESGHTVRFIPDTCMMDELAVCDAAFIGAETVYADGTTFNTIGSDILAVVAKHLGRPFYVLTPLLKLDLRAVEGRRRLRPMEFDYKKRLGEVIAPELSESIDCSGIKLVSVPGNLISAVICERGVIPPSGLFPIALEYGKRLGEEI</sequence>
<gene>
    <name evidence="2" type="ORF">IAA42_04520</name>
</gene>
<organism evidence="2 3">
    <name type="scientific">Candidatus Olsenella excrementavium</name>
    <dbReference type="NCBI Taxonomy" id="2838709"/>
    <lineage>
        <taxon>Bacteria</taxon>
        <taxon>Bacillati</taxon>
        <taxon>Actinomycetota</taxon>
        <taxon>Coriobacteriia</taxon>
        <taxon>Coriobacteriales</taxon>
        <taxon>Atopobiaceae</taxon>
        <taxon>Olsenella</taxon>
    </lineage>
</organism>
<evidence type="ECO:0000313" key="3">
    <source>
        <dbReference type="Proteomes" id="UP000824133"/>
    </source>
</evidence>
<evidence type="ECO:0000256" key="1">
    <source>
        <dbReference type="RuleBase" id="RU003814"/>
    </source>
</evidence>
<dbReference type="Gene3D" id="3.40.50.10470">
    <property type="entry name" value="Translation initiation factor eif-2b, domain 2"/>
    <property type="match status" value="1"/>
</dbReference>
<dbReference type="AlphaFoldDB" id="A0A9D1ZAN9"/>
<dbReference type="Proteomes" id="UP000824133">
    <property type="component" value="Unassembled WGS sequence"/>
</dbReference>
<dbReference type="InterPro" id="IPR037171">
    <property type="entry name" value="NagB/RpiA_transferase-like"/>
</dbReference>
<proteinExistence type="inferred from homology"/>
<dbReference type="SUPFAM" id="SSF100950">
    <property type="entry name" value="NagB/RpiA/CoA transferase-like"/>
    <property type="match status" value="1"/>
</dbReference>
<evidence type="ECO:0000313" key="2">
    <source>
        <dbReference type="EMBL" id="HIY79684.1"/>
    </source>
</evidence>
<reference evidence="2" key="2">
    <citation type="submission" date="2021-04" db="EMBL/GenBank/DDBJ databases">
        <authorList>
            <person name="Gilroy R."/>
        </authorList>
    </citation>
    <scope>NUCLEOTIDE SEQUENCE</scope>
    <source>
        <strain evidence="2">ChiHjej10B9-743</strain>
    </source>
</reference>
<name>A0A9D1ZAN9_9ACTN</name>
<comment type="caution">
    <text evidence="2">The sequence shown here is derived from an EMBL/GenBank/DDBJ whole genome shotgun (WGS) entry which is preliminary data.</text>
</comment>
<dbReference type="PANTHER" id="PTHR43475:SF3">
    <property type="entry name" value="TRANSLATION INITIATION FACTOR EIF-2B SUBUNIT FAMILY PROTEIN (AFU_ORTHOLOGUE AFUA_2G14290)"/>
    <property type="match status" value="1"/>
</dbReference>